<protein>
    <recommendedName>
        <fullName evidence="3">Endonuclease/exonuclease/phosphatase domain-containing protein</fullName>
    </recommendedName>
</protein>
<accession>H3ASB3</accession>
<dbReference type="EMBL" id="AFYH01120332">
    <property type="status" value="NOT_ANNOTATED_CDS"/>
    <property type="molecule type" value="Genomic_DNA"/>
</dbReference>
<sequence length="443" mass="50695">FQTRELILCCAREKQLTSMTEYGLTERGWMVLSLTSFDGKSRGVAILIKKNTPFTGIKVVKGEEGWAIMLFLEIMSQKMLLVNIYAPVGGGTQPSFIGYNSLMIYPSLWEGTLMKFWIYNWTTLLAKPHISGTNRAIHSLISDFNLVDVWRVVNPTTRDYTFFSHRHNSYSRIDLFLISRSLFGDTFAADIEIRTISDHAPISFTHLGILGLERSRNWRLNVSLLQLPEVHTLVKRAISDFYKCNPKGESDTGLLWDTLKAVLRGKLISYATNRKKERLQKTSELEQEIKDKELALKLNFSLDSFHSLQYLKYEYNKLVSQKVEFALFRVRQSYFEAGEKANKLLAYRLCKLAASNNIRLIKNESNKQMVTNRDINLTFKQFYSKLYTLESKVDISDIDTYLTDIKLPCLSPGDRDALEAPIGTSEIKKAIETIKSGKSPGPD</sequence>
<dbReference type="SUPFAM" id="SSF56219">
    <property type="entry name" value="DNase I-like"/>
    <property type="match status" value="1"/>
</dbReference>
<dbReference type="PANTHER" id="PTHR19446">
    <property type="entry name" value="REVERSE TRANSCRIPTASES"/>
    <property type="match status" value="1"/>
</dbReference>
<dbReference type="Ensembl" id="ENSLACT00000012628.1">
    <property type="protein sequence ID" value="ENSLACP00000012534.1"/>
    <property type="gene ID" value="ENSLACG00000011045.1"/>
</dbReference>
<dbReference type="STRING" id="7897.ENSLACP00000012534"/>
<dbReference type="Gene3D" id="3.60.10.10">
    <property type="entry name" value="Endonuclease/exonuclease/phosphatase"/>
    <property type="match status" value="1"/>
</dbReference>
<dbReference type="OMA" id="KGETHIT"/>
<dbReference type="GeneTree" id="ENSGT00940000164698"/>
<evidence type="ECO:0000313" key="2">
    <source>
        <dbReference type="Proteomes" id="UP000008672"/>
    </source>
</evidence>
<organism evidence="1 2">
    <name type="scientific">Latimeria chalumnae</name>
    <name type="common">Coelacanth</name>
    <dbReference type="NCBI Taxonomy" id="7897"/>
    <lineage>
        <taxon>Eukaryota</taxon>
        <taxon>Metazoa</taxon>
        <taxon>Chordata</taxon>
        <taxon>Craniata</taxon>
        <taxon>Vertebrata</taxon>
        <taxon>Euteleostomi</taxon>
        <taxon>Coelacanthiformes</taxon>
        <taxon>Coelacanthidae</taxon>
        <taxon>Latimeria</taxon>
    </lineage>
</organism>
<reference evidence="1" key="3">
    <citation type="submission" date="2025-09" db="UniProtKB">
        <authorList>
            <consortium name="Ensembl"/>
        </authorList>
    </citation>
    <scope>IDENTIFICATION</scope>
</reference>
<dbReference type="AlphaFoldDB" id="H3ASB3"/>
<proteinExistence type="predicted"/>
<evidence type="ECO:0000313" key="1">
    <source>
        <dbReference type="Ensembl" id="ENSLACP00000012534.1"/>
    </source>
</evidence>
<dbReference type="InParanoid" id="H3ASB3"/>
<dbReference type="Proteomes" id="UP000008672">
    <property type="component" value="Unassembled WGS sequence"/>
</dbReference>
<reference evidence="2" key="1">
    <citation type="submission" date="2011-08" db="EMBL/GenBank/DDBJ databases">
        <title>The draft genome of Latimeria chalumnae.</title>
        <authorList>
            <person name="Di Palma F."/>
            <person name="Alfoldi J."/>
            <person name="Johnson J."/>
            <person name="Berlin A."/>
            <person name="Gnerre S."/>
            <person name="Jaffe D."/>
            <person name="MacCallum I."/>
            <person name="Young S."/>
            <person name="Walker B.J."/>
            <person name="Lander E."/>
            <person name="Lindblad-Toh K."/>
        </authorList>
    </citation>
    <scope>NUCLEOTIDE SEQUENCE [LARGE SCALE GENOMIC DNA]</scope>
    <source>
        <strain evidence="2">Wild caught</strain>
    </source>
</reference>
<name>H3ASB3_LATCH</name>
<keyword evidence="2" id="KW-1185">Reference proteome</keyword>
<dbReference type="InterPro" id="IPR036691">
    <property type="entry name" value="Endo/exonu/phosph_ase_sf"/>
</dbReference>
<evidence type="ECO:0008006" key="3">
    <source>
        <dbReference type="Google" id="ProtNLM"/>
    </source>
</evidence>
<reference evidence="1" key="2">
    <citation type="submission" date="2025-08" db="UniProtKB">
        <authorList>
            <consortium name="Ensembl"/>
        </authorList>
    </citation>
    <scope>IDENTIFICATION</scope>
</reference>